<dbReference type="Pfam" id="PF00440">
    <property type="entry name" value="TetR_N"/>
    <property type="match status" value="1"/>
</dbReference>
<evidence type="ECO:0000256" key="1">
    <source>
        <dbReference type="ARBA" id="ARBA00023015"/>
    </source>
</evidence>
<dbReference type="STRING" id="1137993.SAMN05660209_04023"/>
<evidence type="ECO:0000313" key="8">
    <source>
        <dbReference type="Proteomes" id="UP000198921"/>
    </source>
</evidence>
<dbReference type="InterPro" id="IPR036271">
    <property type="entry name" value="Tet_transcr_reg_TetR-rel_C_sf"/>
</dbReference>
<dbReference type="OrthoDB" id="9796019at2"/>
<dbReference type="SUPFAM" id="SSF48498">
    <property type="entry name" value="Tetracyclin repressor-like, C-terminal domain"/>
    <property type="match status" value="1"/>
</dbReference>
<evidence type="ECO:0000256" key="3">
    <source>
        <dbReference type="ARBA" id="ARBA00023163"/>
    </source>
</evidence>
<dbReference type="InterPro" id="IPR023772">
    <property type="entry name" value="DNA-bd_HTH_TetR-type_CS"/>
</dbReference>
<keyword evidence="1" id="KW-0805">Transcription regulation</keyword>
<dbReference type="Pfam" id="PF16859">
    <property type="entry name" value="TetR_C_11"/>
    <property type="match status" value="1"/>
</dbReference>
<dbReference type="AlphaFoldDB" id="A0A1H3NMD5"/>
<organism evidence="7 8">
    <name type="scientific">Geodermatophilus africanus</name>
    <dbReference type="NCBI Taxonomy" id="1137993"/>
    <lineage>
        <taxon>Bacteria</taxon>
        <taxon>Bacillati</taxon>
        <taxon>Actinomycetota</taxon>
        <taxon>Actinomycetes</taxon>
        <taxon>Geodermatophilales</taxon>
        <taxon>Geodermatophilaceae</taxon>
        <taxon>Geodermatophilus</taxon>
    </lineage>
</organism>
<dbReference type="EMBL" id="FNOT01000013">
    <property type="protein sequence ID" value="SDY89964.1"/>
    <property type="molecule type" value="Genomic_DNA"/>
</dbReference>
<name>A0A1H3NMD5_9ACTN</name>
<dbReference type="Proteomes" id="UP000198921">
    <property type="component" value="Unassembled WGS sequence"/>
</dbReference>
<sequence>MTPCDEREPAVRPSRTRAGSRRLDASRDAAIASAVVEVLGRVGYAGLTMDAVAAVAGVGKATIYRRWSTKAELLLGVLDVVGAPVPAVPDTGKLREDLVAVLAEVVALFGGASGRALRSLLGAVVDDPVLQEGCRRLPLANWDAAWETVVARAEARGEIPAGVGRSIAAEVGPAVLALRWLVTGRPLDGTVVLDLVDRVLLPLLQRP</sequence>
<feature type="region of interest" description="Disordered" evidence="5">
    <location>
        <begin position="1"/>
        <end position="21"/>
    </location>
</feature>
<protein>
    <submittedName>
        <fullName evidence="7">Transcriptional regulator, TetR family</fullName>
    </submittedName>
</protein>
<proteinExistence type="predicted"/>
<dbReference type="RefSeq" id="WP_091160227.1">
    <property type="nucleotide sequence ID" value="NZ_FNOT01000013.1"/>
</dbReference>
<reference evidence="8" key="1">
    <citation type="submission" date="2016-10" db="EMBL/GenBank/DDBJ databases">
        <authorList>
            <person name="Varghese N."/>
            <person name="Submissions S."/>
        </authorList>
    </citation>
    <scope>NUCLEOTIDE SEQUENCE [LARGE SCALE GENOMIC DNA]</scope>
    <source>
        <strain evidence="8">DSM 45422</strain>
    </source>
</reference>
<evidence type="ECO:0000313" key="7">
    <source>
        <dbReference type="EMBL" id="SDY89964.1"/>
    </source>
</evidence>
<dbReference type="InterPro" id="IPR001647">
    <property type="entry name" value="HTH_TetR"/>
</dbReference>
<dbReference type="GO" id="GO:0000976">
    <property type="term" value="F:transcription cis-regulatory region binding"/>
    <property type="evidence" value="ECO:0007669"/>
    <property type="project" value="TreeGrafter"/>
</dbReference>
<feature type="domain" description="HTH tetR-type" evidence="6">
    <location>
        <begin position="25"/>
        <end position="85"/>
    </location>
</feature>
<dbReference type="InterPro" id="IPR050109">
    <property type="entry name" value="HTH-type_TetR-like_transc_reg"/>
</dbReference>
<dbReference type="SUPFAM" id="SSF46689">
    <property type="entry name" value="Homeodomain-like"/>
    <property type="match status" value="1"/>
</dbReference>
<dbReference type="GO" id="GO:0003700">
    <property type="term" value="F:DNA-binding transcription factor activity"/>
    <property type="evidence" value="ECO:0007669"/>
    <property type="project" value="TreeGrafter"/>
</dbReference>
<dbReference type="PROSITE" id="PS01081">
    <property type="entry name" value="HTH_TETR_1"/>
    <property type="match status" value="1"/>
</dbReference>
<dbReference type="PANTHER" id="PTHR30055">
    <property type="entry name" value="HTH-TYPE TRANSCRIPTIONAL REGULATOR RUTR"/>
    <property type="match status" value="1"/>
</dbReference>
<keyword evidence="3" id="KW-0804">Transcription</keyword>
<feature type="compositionally biased region" description="Basic and acidic residues" evidence="5">
    <location>
        <begin position="1"/>
        <end position="10"/>
    </location>
</feature>
<accession>A0A1H3NMD5</accession>
<gene>
    <name evidence="7" type="ORF">SAMN05660209_04023</name>
</gene>
<evidence type="ECO:0000259" key="6">
    <source>
        <dbReference type="PROSITE" id="PS50977"/>
    </source>
</evidence>
<feature type="DNA-binding region" description="H-T-H motif" evidence="4">
    <location>
        <begin position="48"/>
        <end position="67"/>
    </location>
</feature>
<dbReference type="PANTHER" id="PTHR30055:SF148">
    <property type="entry name" value="TETR-FAMILY TRANSCRIPTIONAL REGULATOR"/>
    <property type="match status" value="1"/>
</dbReference>
<keyword evidence="2 4" id="KW-0238">DNA-binding</keyword>
<dbReference type="Gene3D" id="1.10.10.60">
    <property type="entry name" value="Homeodomain-like"/>
    <property type="match status" value="1"/>
</dbReference>
<dbReference type="Gene3D" id="1.10.357.10">
    <property type="entry name" value="Tetracycline Repressor, domain 2"/>
    <property type="match status" value="1"/>
</dbReference>
<dbReference type="InterPro" id="IPR009057">
    <property type="entry name" value="Homeodomain-like_sf"/>
</dbReference>
<evidence type="ECO:0000256" key="5">
    <source>
        <dbReference type="SAM" id="MobiDB-lite"/>
    </source>
</evidence>
<dbReference type="InterPro" id="IPR011075">
    <property type="entry name" value="TetR_C"/>
</dbReference>
<dbReference type="PROSITE" id="PS50977">
    <property type="entry name" value="HTH_TETR_2"/>
    <property type="match status" value="1"/>
</dbReference>
<keyword evidence="8" id="KW-1185">Reference proteome</keyword>
<evidence type="ECO:0000256" key="2">
    <source>
        <dbReference type="ARBA" id="ARBA00023125"/>
    </source>
</evidence>
<dbReference type="PRINTS" id="PR00455">
    <property type="entry name" value="HTHTETR"/>
</dbReference>
<evidence type="ECO:0000256" key="4">
    <source>
        <dbReference type="PROSITE-ProRule" id="PRU00335"/>
    </source>
</evidence>